<protein>
    <submittedName>
        <fullName evidence="1">Uncharacterized protein</fullName>
    </submittedName>
</protein>
<sequence length="80" mass="8938">MWEGLLKESVAIQALLARRISPRKRADAIRLRESVTQEGTLANEVNGRLAQMGESERESPGTRLWYGAEAKASPTIERDD</sequence>
<dbReference type="EMBL" id="ML170169">
    <property type="protein sequence ID" value="TDL23651.1"/>
    <property type="molecule type" value="Genomic_DNA"/>
</dbReference>
<evidence type="ECO:0000313" key="1">
    <source>
        <dbReference type="EMBL" id="TDL23651.1"/>
    </source>
</evidence>
<dbReference type="Proteomes" id="UP000294933">
    <property type="component" value="Unassembled WGS sequence"/>
</dbReference>
<keyword evidence="2" id="KW-1185">Reference proteome</keyword>
<accession>A0A4Y7Q8M3</accession>
<reference evidence="1 2" key="1">
    <citation type="submission" date="2018-06" db="EMBL/GenBank/DDBJ databases">
        <title>A transcriptomic atlas of mushroom development highlights an independent origin of complex multicellularity.</title>
        <authorList>
            <consortium name="DOE Joint Genome Institute"/>
            <person name="Krizsan K."/>
            <person name="Almasi E."/>
            <person name="Merenyi Z."/>
            <person name="Sahu N."/>
            <person name="Viragh M."/>
            <person name="Koszo T."/>
            <person name="Mondo S."/>
            <person name="Kiss B."/>
            <person name="Balint B."/>
            <person name="Kues U."/>
            <person name="Barry K."/>
            <person name="Hegedus J.C."/>
            <person name="Henrissat B."/>
            <person name="Johnson J."/>
            <person name="Lipzen A."/>
            <person name="Ohm R."/>
            <person name="Nagy I."/>
            <person name="Pangilinan J."/>
            <person name="Yan J."/>
            <person name="Xiong Y."/>
            <person name="Grigoriev I.V."/>
            <person name="Hibbett D.S."/>
            <person name="Nagy L.G."/>
        </authorList>
    </citation>
    <scope>NUCLEOTIDE SEQUENCE [LARGE SCALE GENOMIC DNA]</scope>
    <source>
        <strain evidence="1 2">SZMC22713</strain>
    </source>
</reference>
<name>A0A4Y7Q8M3_9AGAM</name>
<dbReference type="VEuPathDB" id="FungiDB:BD410DRAFT_786895"/>
<organism evidence="1 2">
    <name type="scientific">Rickenella mellea</name>
    <dbReference type="NCBI Taxonomy" id="50990"/>
    <lineage>
        <taxon>Eukaryota</taxon>
        <taxon>Fungi</taxon>
        <taxon>Dikarya</taxon>
        <taxon>Basidiomycota</taxon>
        <taxon>Agaricomycotina</taxon>
        <taxon>Agaricomycetes</taxon>
        <taxon>Hymenochaetales</taxon>
        <taxon>Rickenellaceae</taxon>
        <taxon>Rickenella</taxon>
    </lineage>
</organism>
<evidence type="ECO:0000313" key="2">
    <source>
        <dbReference type="Proteomes" id="UP000294933"/>
    </source>
</evidence>
<gene>
    <name evidence="1" type="ORF">BD410DRAFT_786895</name>
</gene>
<proteinExistence type="predicted"/>
<dbReference type="AlphaFoldDB" id="A0A4Y7Q8M3"/>